<evidence type="ECO:0000313" key="2">
    <source>
        <dbReference type="EMBL" id="ABK16063.1"/>
    </source>
</evidence>
<dbReference type="HOGENOM" id="CLU_885454_0_0_7"/>
<accession>A0LF61</accession>
<dbReference type="SUPFAM" id="SSF56059">
    <property type="entry name" value="Glutathione synthetase ATP-binding domain-like"/>
    <property type="match status" value="1"/>
</dbReference>
<dbReference type="InParanoid" id="A0LF61"/>
<dbReference type="STRING" id="335543.Sfum_0363"/>
<reference evidence="2 3" key="1">
    <citation type="submission" date="2006-10" db="EMBL/GenBank/DDBJ databases">
        <title>Complete sequence of Syntrophobacter fumaroxidans MPOB.</title>
        <authorList>
            <consortium name="US DOE Joint Genome Institute"/>
            <person name="Copeland A."/>
            <person name="Lucas S."/>
            <person name="Lapidus A."/>
            <person name="Barry K."/>
            <person name="Detter J.C."/>
            <person name="Glavina del Rio T."/>
            <person name="Hammon N."/>
            <person name="Israni S."/>
            <person name="Pitluck S."/>
            <person name="Goltsman E.G."/>
            <person name="Martinez M."/>
            <person name="Schmutz J."/>
            <person name="Larimer F."/>
            <person name="Land M."/>
            <person name="Hauser L."/>
            <person name="Kyrpides N."/>
            <person name="Kim E."/>
            <person name="Boone D.R."/>
            <person name="Brockman F."/>
            <person name="Culley D."/>
            <person name="Ferry J."/>
            <person name="Gunsalus R."/>
            <person name="McInerney M.J."/>
            <person name="Morrison M."/>
            <person name="Plugge C."/>
            <person name="Rohlin L."/>
            <person name="Scholten J."/>
            <person name="Sieber J."/>
            <person name="Stams A.J.M."/>
            <person name="Worm P."/>
            <person name="Henstra A.M."/>
            <person name="Richardson P."/>
        </authorList>
    </citation>
    <scope>NUCLEOTIDE SEQUENCE [LARGE SCALE GENOMIC DNA]</scope>
    <source>
        <strain evidence="3">DSM 10017 / MPOB</strain>
    </source>
</reference>
<sequence>MFWRVPRSIAIPCMERQSLSAAHPVYVALARGLESCAAVLTLGLRESIGAYSAEERDLLREARVVFFPSIRFVDVLEATGKRTFPSPSTYRFQRSRLQQELLIRYLGIPHPRTRFYYGARQKRHILEGFEYPFLAMGPGHVSSPPRIVRNADDLGRACRAFNPVVIQETPAWDERLRLICVGDACAGALRLHGGGGEAAGWEPVDIEAMRTGDARATRLPGGSETAAGSTRVHGHTGSGKRAPGRGGAEAAVFRSTHDLMRTAGLDDMVFEWARAGTCWYLVRMERPPSTWLTPAGRVHHGRHLCKLIQSGAFS</sequence>
<evidence type="ECO:0000256" key="1">
    <source>
        <dbReference type="SAM" id="MobiDB-lite"/>
    </source>
</evidence>
<feature type="region of interest" description="Disordered" evidence="1">
    <location>
        <begin position="217"/>
        <end position="246"/>
    </location>
</feature>
<dbReference type="EMBL" id="CP000478">
    <property type="protein sequence ID" value="ABK16063.1"/>
    <property type="molecule type" value="Genomic_DNA"/>
</dbReference>
<evidence type="ECO:0000313" key="3">
    <source>
        <dbReference type="Proteomes" id="UP000001784"/>
    </source>
</evidence>
<protein>
    <recommendedName>
        <fullName evidence="4">RimK domain protein ATP-grasp</fullName>
    </recommendedName>
</protein>
<dbReference type="AlphaFoldDB" id="A0LF61"/>
<dbReference type="Proteomes" id="UP000001784">
    <property type="component" value="Chromosome"/>
</dbReference>
<keyword evidence="3" id="KW-1185">Reference proteome</keyword>
<name>A0LF61_SYNFM</name>
<gene>
    <name evidence="2" type="ordered locus">Sfum_0363</name>
</gene>
<dbReference type="eggNOG" id="COG0189">
    <property type="taxonomic scope" value="Bacteria"/>
</dbReference>
<proteinExistence type="predicted"/>
<evidence type="ECO:0008006" key="4">
    <source>
        <dbReference type="Google" id="ProtNLM"/>
    </source>
</evidence>
<dbReference type="KEGG" id="sfu:Sfum_0363"/>
<organism evidence="2 3">
    <name type="scientific">Syntrophobacter fumaroxidans (strain DSM 10017 / MPOB)</name>
    <dbReference type="NCBI Taxonomy" id="335543"/>
    <lineage>
        <taxon>Bacteria</taxon>
        <taxon>Pseudomonadati</taxon>
        <taxon>Thermodesulfobacteriota</taxon>
        <taxon>Syntrophobacteria</taxon>
        <taxon>Syntrophobacterales</taxon>
        <taxon>Syntrophobacteraceae</taxon>
        <taxon>Syntrophobacter</taxon>
    </lineage>
</organism>